<organism evidence="3">
    <name type="scientific">Perkinsus marinus (strain ATCC 50983 / TXsc)</name>
    <dbReference type="NCBI Taxonomy" id="423536"/>
    <lineage>
        <taxon>Eukaryota</taxon>
        <taxon>Sar</taxon>
        <taxon>Alveolata</taxon>
        <taxon>Perkinsozoa</taxon>
        <taxon>Perkinsea</taxon>
        <taxon>Perkinsida</taxon>
        <taxon>Perkinsidae</taxon>
        <taxon>Perkinsus</taxon>
    </lineage>
</organism>
<dbReference type="RefSeq" id="XP_002765006.1">
    <property type="nucleotide sequence ID" value="XM_002764960.1"/>
</dbReference>
<sequence length="310" mass="35344">MADDQHNHPRIVYNSRRSPRLAQHPDYNPYTYTLSELQPKPRRWRQADPQFQRPLTPQSNSTQTDGLHKSSGDPIPTWPSTSTSCKPPSRSLSERHPPPQGPDHATQSPFLAQDELFDYTVSYDQCHVSDQAGPTEELRPQPHEPVPPRNHYNGPAEEHSSRQFPPDYSFARPTFAVKQPHSPLTSNDYITVLSINGEWHQIPVNPTADMRADDNIPHTELNRMAVQSTNMGELWAKNNPAFTGTESDCTTTTSLIRRWTRFCQVQWQSTTAPIAVRSFISFALSKTLSKEILDRQAIEFECLRVMLSFD</sequence>
<feature type="compositionally biased region" description="Polar residues" evidence="1">
    <location>
        <begin position="53"/>
        <end position="65"/>
    </location>
</feature>
<dbReference type="GeneID" id="9037103"/>
<keyword evidence="3" id="KW-1185">Reference proteome</keyword>
<accession>C5LZQ5</accession>
<gene>
    <name evidence="2" type="ORF">Pmar_PMAR004461</name>
</gene>
<protein>
    <submittedName>
        <fullName evidence="2">Uncharacterized protein</fullName>
    </submittedName>
</protein>
<dbReference type="InParanoid" id="C5LZQ5"/>
<name>C5LZQ5_PERM5</name>
<dbReference type="OrthoDB" id="10427489at2759"/>
<proteinExistence type="predicted"/>
<feature type="region of interest" description="Disordered" evidence="1">
    <location>
        <begin position="1"/>
        <end position="107"/>
    </location>
</feature>
<feature type="region of interest" description="Disordered" evidence="1">
    <location>
        <begin position="131"/>
        <end position="169"/>
    </location>
</feature>
<dbReference type="AlphaFoldDB" id="C5LZQ5"/>
<evidence type="ECO:0000313" key="3">
    <source>
        <dbReference type="Proteomes" id="UP000007800"/>
    </source>
</evidence>
<evidence type="ECO:0000256" key="1">
    <source>
        <dbReference type="SAM" id="MobiDB-lite"/>
    </source>
</evidence>
<dbReference type="EMBL" id="GG686971">
    <property type="protein sequence ID" value="EEQ97723.1"/>
    <property type="molecule type" value="Genomic_DNA"/>
</dbReference>
<reference evidence="2 3" key="1">
    <citation type="submission" date="2008-07" db="EMBL/GenBank/DDBJ databases">
        <authorList>
            <person name="El-Sayed N."/>
            <person name="Caler E."/>
            <person name="Inman J."/>
            <person name="Amedeo P."/>
            <person name="Hass B."/>
            <person name="Wortman J."/>
        </authorList>
    </citation>
    <scope>NUCLEOTIDE SEQUENCE [LARGE SCALE GENOMIC DNA]</scope>
    <source>
        <strain evidence="3">ATCC 50983 / TXsc</strain>
    </source>
</reference>
<evidence type="ECO:0000313" key="2">
    <source>
        <dbReference type="EMBL" id="EEQ97723.1"/>
    </source>
</evidence>
<dbReference type="Proteomes" id="UP000007800">
    <property type="component" value="Unassembled WGS sequence"/>
</dbReference>